<name>A0AA47N3M9_MERPO</name>
<organism evidence="1 2">
    <name type="scientific">Merluccius polli</name>
    <name type="common">Benguela hake</name>
    <name type="synonym">Merluccius cadenati</name>
    <dbReference type="NCBI Taxonomy" id="89951"/>
    <lineage>
        <taxon>Eukaryota</taxon>
        <taxon>Metazoa</taxon>
        <taxon>Chordata</taxon>
        <taxon>Craniata</taxon>
        <taxon>Vertebrata</taxon>
        <taxon>Euteleostomi</taxon>
        <taxon>Actinopterygii</taxon>
        <taxon>Neopterygii</taxon>
        <taxon>Teleostei</taxon>
        <taxon>Neoteleostei</taxon>
        <taxon>Acanthomorphata</taxon>
        <taxon>Zeiogadaria</taxon>
        <taxon>Gadariae</taxon>
        <taxon>Gadiformes</taxon>
        <taxon>Gadoidei</taxon>
        <taxon>Merlucciidae</taxon>
        <taxon>Merluccius</taxon>
    </lineage>
</organism>
<evidence type="ECO:0000313" key="1">
    <source>
        <dbReference type="EMBL" id="KAK0151125.1"/>
    </source>
</evidence>
<dbReference type="EMBL" id="JAOPHQ010001419">
    <property type="protein sequence ID" value="KAK0151125.1"/>
    <property type="molecule type" value="Genomic_DNA"/>
</dbReference>
<dbReference type="AlphaFoldDB" id="A0AA47N3M9"/>
<gene>
    <name evidence="1" type="ORF">N1851_007698</name>
</gene>
<comment type="caution">
    <text evidence="1">The sequence shown here is derived from an EMBL/GenBank/DDBJ whole genome shotgun (WGS) entry which is preliminary data.</text>
</comment>
<evidence type="ECO:0000313" key="2">
    <source>
        <dbReference type="Proteomes" id="UP001174136"/>
    </source>
</evidence>
<reference evidence="1" key="1">
    <citation type="journal article" date="2023" name="Front. Mar. Sci.">
        <title>A new Merluccius polli reference genome to investigate the effects of global change in West African waters.</title>
        <authorList>
            <person name="Mateo J.L."/>
            <person name="Blanco-Fernandez C."/>
            <person name="Garcia-Vazquez E."/>
            <person name="Machado-Schiaffino G."/>
        </authorList>
    </citation>
    <scope>NUCLEOTIDE SEQUENCE</scope>
    <source>
        <strain evidence="1">C29</strain>
        <tissue evidence="1">Fin</tissue>
    </source>
</reference>
<sequence length="185" mass="20433">MNRNEHFCRRLRAAAGWLRRSKDSPEVSELGLQESGVVMVFSHCEGAQNITQRERISLLTPGGDWNLRVDLDRQLKFPPEITTTSLRPDIILWSPSVKAVILAELTVPWEGGMEAAFERKEKYTGLAAECREAGWSTVICLVEVGCRGFIGTSIQCLLRDVGVTGSKLKAVSKDLAKEAERASCG</sequence>
<proteinExistence type="predicted"/>
<dbReference type="Proteomes" id="UP001174136">
    <property type="component" value="Unassembled WGS sequence"/>
</dbReference>
<keyword evidence="2" id="KW-1185">Reference proteome</keyword>
<accession>A0AA47N3M9</accession>
<protein>
    <submittedName>
        <fullName evidence="1">Uncharacterized protein</fullName>
    </submittedName>
</protein>